<reference evidence="3 5" key="1">
    <citation type="submission" date="2020-01" db="EMBL/GenBank/DDBJ databases">
        <authorList>
            <consortium name="DOE Joint Genome Institute"/>
            <person name="Haridas S."/>
            <person name="Albert R."/>
            <person name="Binder M."/>
            <person name="Bloem J."/>
            <person name="Labutti K."/>
            <person name="Salamov A."/>
            <person name="Andreopoulos B."/>
            <person name="Baker S.E."/>
            <person name="Barry K."/>
            <person name="Bills G."/>
            <person name="Bluhm B.H."/>
            <person name="Cannon C."/>
            <person name="Castanera R."/>
            <person name="Culley D.E."/>
            <person name="Daum C."/>
            <person name="Ezra D."/>
            <person name="Gonzalez J.B."/>
            <person name="Henrissat B."/>
            <person name="Kuo A."/>
            <person name="Liang C."/>
            <person name="Lipzen A."/>
            <person name="Lutzoni F."/>
            <person name="Magnuson J."/>
            <person name="Mondo S."/>
            <person name="Nolan M."/>
            <person name="Ohm R."/>
            <person name="Pangilinan J."/>
            <person name="Park H.-J."/>
            <person name="Ramirez L."/>
            <person name="Alfaro M."/>
            <person name="Sun H."/>
            <person name="Tritt A."/>
            <person name="Yoshinaga Y."/>
            <person name="Zwiers L.-H."/>
            <person name="Turgeon B.G."/>
            <person name="Goodwin S.B."/>
            <person name="Spatafora J.W."/>
            <person name="Crous P.W."/>
            <person name="Grigoriev I.V."/>
        </authorList>
    </citation>
    <scope>NUCLEOTIDE SEQUENCE</scope>
    <source>
        <strain evidence="3 5">CBS 781.70</strain>
    </source>
</reference>
<protein>
    <recommendedName>
        <fullName evidence="2">UBA domain-containing protein</fullName>
    </recommendedName>
</protein>
<feature type="compositionally biased region" description="Basic and acidic residues" evidence="1">
    <location>
        <begin position="367"/>
        <end position="381"/>
    </location>
</feature>
<feature type="compositionally biased region" description="Low complexity" evidence="1">
    <location>
        <begin position="617"/>
        <end position="627"/>
    </location>
</feature>
<feature type="region of interest" description="Disordered" evidence="1">
    <location>
        <begin position="1"/>
        <end position="383"/>
    </location>
</feature>
<evidence type="ECO:0000259" key="2">
    <source>
        <dbReference type="PROSITE" id="PS50030"/>
    </source>
</evidence>
<gene>
    <name evidence="3 5" type="ORF">P152DRAFT_481217</name>
</gene>
<feature type="compositionally biased region" description="Basic and acidic residues" evidence="1">
    <location>
        <begin position="339"/>
        <end position="350"/>
    </location>
</feature>
<feature type="compositionally biased region" description="Pro residues" evidence="1">
    <location>
        <begin position="786"/>
        <end position="795"/>
    </location>
</feature>
<dbReference type="GO" id="GO:0072318">
    <property type="term" value="P:clathrin coat disassembly"/>
    <property type="evidence" value="ECO:0007669"/>
    <property type="project" value="TreeGrafter"/>
</dbReference>
<dbReference type="InterPro" id="IPR009060">
    <property type="entry name" value="UBA-like_sf"/>
</dbReference>
<organism evidence="3">
    <name type="scientific">Eremomyces bilateralis CBS 781.70</name>
    <dbReference type="NCBI Taxonomy" id="1392243"/>
    <lineage>
        <taxon>Eukaryota</taxon>
        <taxon>Fungi</taxon>
        <taxon>Dikarya</taxon>
        <taxon>Ascomycota</taxon>
        <taxon>Pezizomycotina</taxon>
        <taxon>Dothideomycetes</taxon>
        <taxon>Dothideomycetes incertae sedis</taxon>
        <taxon>Eremomycetales</taxon>
        <taxon>Eremomycetaceae</taxon>
        <taxon>Eremomyces</taxon>
    </lineage>
</organism>
<dbReference type="GO" id="GO:0030276">
    <property type="term" value="F:clathrin binding"/>
    <property type="evidence" value="ECO:0007669"/>
    <property type="project" value="TreeGrafter"/>
</dbReference>
<dbReference type="FunFam" id="1.10.287.110:FF:000002">
    <property type="entry name" value="putative tyrosine-protein phosphatase auxilin isoform X2"/>
    <property type="match status" value="1"/>
</dbReference>
<name>A0A6G1G813_9PEZI</name>
<evidence type="ECO:0000313" key="5">
    <source>
        <dbReference type="RefSeq" id="XP_033535692.1"/>
    </source>
</evidence>
<evidence type="ECO:0000313" key="4">
    <source>
        <dbReference type="Proteomes" id="UP000504638"/>
    </source>
</evidence>
<dbReference type="GO" id="GO:0031982">
    <property type="term" value="C:vesicle"/>
    <property type="evidence" value="ECO:0007669"/>
    <property type="project" value="TreeGrafter"/>
</dbReference>
<feature type="compositionally biased region" description="Low complexity" evidence="1">
    <location>
        <begin position="10"/>
        <end position="52"/>
    </location>
</feature>
<dbReference type="Proteomes" id="UP000504638">
    <property type="component" value="Unplaced"/>
</dbReference>
<dbReference type="FunFam" id="1.25.40.10:FF:000354">
    <property type="entry name" value="UBA domain-containing protein 7"/>
    <property type="match status" value="1"/>
</dbReference>
<dbReference type="AlphaFoldDB" id="A0A6G1G813"/>
<feature type="compositionally biased region" description="Basic and acidic residues" evidence="1">
    <location>
        <begin position="183"/>
        <end position="193"/>
    </location>
</feature>
<dbReference type="PROSITE" id="PS50030">
    <property type="entry name" value="UBA"/>
    <property type="match status" value="1"/>
</dbReference>
<dbReference type="Gene3D" id="1.25.40.10">
    <property type="entry name" value="Tetratricopeptide repeat domain"/>
    <property type="match status" value="1"/>
</dbReference>
<dbReference type="Gene3D" id="1.10.8.10">
    <property type="entry name" value="DNA helicase RuvA subunit, C-terminal domain"/>
    <property type="match status" value="1"/>
</dbReference>
<accession>A0A6G1G813</accession>
<proteinExistence type="predicted"/>
<evidence type="ECO:0000313" key="3">
    <source>
        <dbReference type="EMBL" id="KAF1814061.1"/>
    </source>
</evidence>
<dbReference type="SUPFAM" id="SSF48452">
    <property type="entry name" value="TPR-like"/>
    <property type="match status" value="1"/>
</dbReference>
<dbReference type="PANTHER" id="PTHR23172:SF19">
    <property type="entry name" value="J DOMAIN-CONTAINING PROTEIN"/>
    <property type="match status" value="1"/>
</dbReference>
<dbReference type="GeneID" id="54422372"/>
<reference evidence="5" key="3">
    <citation type="submission" date="2025-04" db="UniProtKB">
        <authorList>
            <consortium name="RefSeq"/>
        </authorList>
    </citation>
    <scope>IDENTIFICATION</scope>
    <source>
        <strain evidence="5">CBS 781.70</strain>
    </source>
</reference>
<reference evidence="5" key="2">
    <citation type="submission" date="2020-04" db="EMBL/GenBank/DDBJ databases">
        <authorList>
            <consortium name="NCBI Genome Project"/>
        </authorList>
    </citation>
    <scope>NUCLEOTIDE SEQUENCE</scope>
    <source>
        <strain evidence="5">CBS 781.70</strain>
    </source>
</reference>
<dbReference type="CDD" id="cd14270">
    <property type="entry name" value="UBA"/>
    <property type="match status" value="1"/>
</dbReference>
<dbReference type="InterPro" id="IPR011990">
    <property type="entry name" value="TPR-like_helical_dom_sf"/>
</dbReference>
<feature type="compositionally biased region" description="Basic and acidic residues" evidence="1">
    <location>
        <begin position="478"/>
        <end position="487"/>
    </location>
</feature>
<dbReference type="SUPFAM" id="SSF46565">
    <property type="entry name" value="Chaperone J-domain"/>
    <property type="match status" value="1"/>
</dbReference>
<keyword evidence="4" id="KW-1185">Reference proteome</keyword>
<feature type="domain" description="UBA" evidence="2">
    <location>
        <begin position="268"/>
        <end position="312"/>
    </location>
</feature>
<feature type="region of interest" description="Disordered" evidence="1">
    <location>
        <begin position="760"/>
        <end position="821"/>
    </location>
</feature>
<feature type="compositionally biased region" description="Pro residues" evidence="1">
    <location>
        <begin position="167"/>
        <end position="178"/>
    </location>
</feature>
<feature type="compositionally biased region" description="Basic and acidic residues" evidence="1">
    <location>
        <begin position="96"/>
        <end position="112"/>
    </location>
</feature>
<dbReference type="SUPFAM" id="SSF46934">
    <property type="entry name" value="UBA-like"/>
    <property type="match status" value="1"/>
</dbReference>
<dbReference type="RefSeq" id="XP_033535692.1">
    <property type="nucleotide sequence ID" value="XM_033681802.1"/>
</dbReference>
<feature type="region of interest" description="Disordered" evidence="1">
    <location>
        <begin position="402"/>
        <end position="632"/>
    </location>
</feature>
<feature type="compositionally biased region" description="Low complexity" evidence="1">
    <location>
        <begin position="558"/>
        <end position="576"/>
    </location>
</feature>
<sequence>MDDLAGLDWSSSKPSSNTNPPSQQTALSFPSLKPTPSPSSSGRSTPFSLPSSNTGNHTPKLKVQPRSSTPATDSFAGLLSLNSSKPAAAQLSLQEQQRRLQEEKRRKDEEQSKLFGAQFGGQEKFWDTLGSRTTGAPKVAPQKPQEEEDDILAAFKSTAPVDASSHFPPPKGTSPPPIQSSEHGSRGTSDQRSRPAISVSDPMAFNDDDDPFGLGQMSQKPPAATPQPATTDDDILGMLGRPVSEMPPPQRSETKPVDDSSDDDGPLGMDPKDRAVAELVDMGFDASKAADALEETENGTNVQAAVGILLTRAHEESKQKTGGGEKGSGRSTPQQPEPRQSKGRQERDDSGVPPWMRSETQRGSSGSRDRDEAGHDQEKDVAQYASEIGSTFLKSANSFWKTGQKKMQKAVAEFQQEGDPSQPRWMREAQSAQRMPESRPTAPRGRATNSSKEHATNGKVDSGVTDEAMMLEAGSARPSKERQEALPHRPARANASRSPWDEPDRNPFSRPNSSQPERQAPTGKLTREQVDEQTATAYVSPARRKKATPVPEPDRRPSPLSNASKPSSPPASLQSKNPFAQQTSSARPAPPPRRPSTPPRPKAPPRQIPPVSPSALTTSTTHRTTGTASFKRGDYASAHTSFTSALAPLPRTHPITILVLCNRATTALKIGDPKSALADADSALALIGPARGVAEHIDLPPDAPGAAPSRKDMRDFWARATMRKAEALENLEKWKDAADAWRIAVEAGVGGSVSIQGRNRCDHAIGGGSSTTSAPSSGTATKRPTPRPQPIPKPKPAMSAMDALAGRPAPSHASSAEAVQKLRDANRAAERLEDEKFALVDAVEGRLVAWKGSRAENLRALLGSLEGVLWEGAGWRKVGMGELVVPGRVKVVYMKAIAKVHPDKIPQDATTEQKMISAAVFSTLNEAWDKFKKDNGL</sequence>
<dbReference type="OrthoDB" id="1717591at2759"/>
<dbReference type="GO" id="GO:0072583">
    <property type="term" value="P:clathrin-dependent endocytosis"/>
    <property type="evidence" value="ECO:0007669"/>
    <property type="project" value="TreeGrafter"/>
</dbReference>
<evidence type="ECO:0000256" key="1">
    <source>
        <dbReference type="SAM" id="MobiDB-lite"/>
    </source>
</evidence>
<dbReference type="GO" id="GO:0005737">
    <property type="term" value="C:cytoplasm"/>
    <property type="evidence" value="ECO:0007669"/>
    <property type="project" value="TreeGrafter"/>
</dbReference>
<dbReference type="Gene3D" id="1.10.287.110">
    <property type="entry name" value="DnaJ domain"/>
    <property type="match status" value="1"/>
</dbReference>
<dbReference type="PANTHER" id="PTHR23172">
    <property type="entry name" value="AUXILIN/CYCLIN G-ASSOCIATED KINASE-RELATED"/>
    <property type="match status" value="1"/>
</dbReference>
<feature type="compositionally biased region" description="Low complexity" evidence="1">
    <location>
        <begin position="770"/>
        <end position="783"/>
    </location>
</feature>
<dbReference type="EMBL" id="ML975154">
    <property type="protein sequence ID" value="KAF1814061.1"/>
    <property type="molecule type" value="Genomic_DNA"/>
</dbReference>
<dbReference type="InterPro" id="IPR015940">
    <property type="entry name" value="UBA"/>
</dbReference>
<feature type="compositionally biased region" description="Polar residues" evidence="1">
    <location>
        <begin position="329"/>
        <end position="338"/>
    </location>
</feature>
<dbReference type="InterPro" id="IPR036869">
    <property type="entry name" value="J_dom_sf"/>
</dbReference>
<feature type="compositionally biased region" description="Pro residues" evidence="1">
    <location>
        <begin position="588"/>
        <end position="612"/>
    </location>
</feature>